<evidence type="ECO:0000256" key="6">
    <source>
        <dbReference type="ARBA" id="ARBA00023125"/>
    </source>
</evidence>
<evidence type="ECO:0000259" key="8">
    <source>
        <dbReference type="PROSITE" id="PS50937"/>
    </source>
</evidence>
<organism evidence="9 10">
    <name type="scientific">Actinopolyspora mortivallis</name>
    <dbReference type="NCBI Taxonomy" id="33906"/>
    <lineage>
        <taxon>Bacteria</taxon>
        <taxon>Bacillati</taxon>
        <taxon>Actinomycetota</taxon>
        <taxon>Actinomycetes</taxon>
        <taxon>Actinopolysporales</taxon>
        <taxon>Actinopolysporaceae</taxon>
        <taxon>Actinopolyspora</taxon>
    </lineage>
</organism>
<accession>A0A2T0GZ30</accession>
<dbReference type="Gene3D" id="1.10.1660.10">
    <property type="match status" value="1"/>
</dbReference>
<dbReference type="GO" id="GO:0003677">
    <property type="term" value="F:DNA binding"/>
    <property type="evidence" value="ECO:0007669"/>
    <property type="project" value="UniProtKB-KW"/>
</dbReference>
<dbReference type="GO" id="GO:0006979">
    <property type="term" value="P:response to oxidative stress"/>
    <property type="evidence" value="ECO:0007669"/>
    <property type="project" value="InterPro"/>
</dbReference>
<dbReference type="GO" id="GO:0051537">
    <property type="term" value="F:2 iron, 2 sulfur cluster binding"/>
    <property type="evidence" value="ECO:0007669"/>
    <property type="project" value="UniProtKB-KW"/>
</dbReference>
<gene>
    <name evidence="9" type="primary">soxR</name>
    <name evidence="9" type="ORF">CEP50_05465</name>
</gene>
<evidence type="ECO:0000313" key="10">
    <source>
        <dbReference type="Proteomes" id="UP000239352"/>
    </source>
</evidence>
<dbReference type="InParanoid" id="A0A2T0GZ30"/>
<dbReference type="InterPro" id="IPR009061">
    <property type="entry name" value="DNA-bd_dom_put_sf"/>
</dbReference>
<evidence type="ECO:0000256" key="4">
    <source>
        <dbReference type="ARBA" id="ARBA00023014"/>
    </source>
</evidence>
<dbReference type="PROSITE" id="PS50937">
    <property type="entry name" value="HTH_MERR_2"/>
    <property type="match status" value="1"/>
</dbReference>
<protein>
    <submittedName>
        <fullName evidence="9">Redox-sensitive transcriptional activator SoxR</fullName>
    </submittedName>
</protein>
<comment type="caution">
    <text evidence="9">The sequence shown here is derived from an EMBL/GenBank/DDBJ whole genome shotgun (WGS) entry which is preliminary data.</text>
</comment>
<evidence type="ECO:0000256" key="5">
    <source>
        <dbReference type="ARBA" id="ARBA00023015"/>
    </source>
</evidence>
<keyword evidence="5" id="KW-0805">Transcription regulation</keyword>
<dbReference type="CDD" id="cd01110">
    <property type="entry name" value="HTH_SoxR"/>
    <property type="match status" value="1"/>
</dbReference>
<keyword evidence="7" id="KW-0804">Transcription</keyword>
<dbReference type="InterPro" id="IPR010211">
    <property type="entry name" value="Redox-sen_tscrpt-act_SoxR"/>
</dbReference>
<reference evidence="9 10" key="1">
    <citation type="submission" date="2018-03" db="EMBL/GenBank/DDBJ databases">
        <title>Actinopolyspora mortivallis from Sahara, screening for active biomolecules.</title>
        <authorList>
            <person name="Selama O."/>
            <person name="Wellington E.M.H."/>
            <person name="Hacene H."/>
        </authorList>
    </citation>
    <scope>NUCLEOTIDE SEQUENCE [LARGE SCALE GENOMIC DNA]</scope>
    <source>
        <strain evidence="9 10">M5A</strain>
    </source>
</reference>
<keyword evidence="4" id="KW-0411">Iron-sulfur</keyword>
<evidence type="ECO:0000256" key="2">
    <source>
        <dbReference type="ARBA" id="ARBA00022723"/>
    </source>
</evidence>
<evidence type="ECO:0000256" key="7">
    <source>
        <dbReference type="ARBA" id="ARBA00023163"/>
    </source>
</evidence>
<keyword evidence="2" id="KW-0479">Metal-binding</keyword>
<dbReference type="Pfam" id="PF00376">
    <property type="entry name" value="MerR"/>
    <property type="match status" value="1"/>
</dbReference>
<dbReference type="PANTHER" id="PTHR30204">
    <property type="entry name" value="REDOX-CYCLING DRUG-SENSING TRANSCRIPTIONAL ACTIVATOR SOXR"/>
    <property type="match status" value="1"/>
</dbReference>
<dbReference type="PRINTS" id="PR00040">
    <property type="entry name" value="HTHMERR"/>
</dbReference>
<dbReference type="RefSeq" id="WP_106112824.1">
    <property type="nucleotide sequence ID" value="NZ_PVSR01000004.1"/>
</dbReference>
<name>A0A2T0GZ30_ACTMO</name>
<feature type="domain" description="HTH merR-type" evidence="8">
    <location>
        <begin position="7"/>
        <end position="75"/>
    </location>
</feature>
<proteinExistence type="predicted"/>
<keyword evidence="6" id="KW-0238">DNA-binding</keyword>
<dbReference type="Pfam" id="PF09278">
    <property type="entry name" value="MerR-DNA-bind"/>
    <property type="match status" value="1"/>
</dbReference>
<sequence length="153" mass="16858">MSKPAPKLTIGEVAERSGFATTALRFYEDRGLISSTRTSGNQRRYERGVLRRLAFIRAAQRVGLSLEDIADALSALPDNHAPGKSDWARLSERWRDELDARIDGLRRLRDRLTGCIGCGCLSLNTCSLYNPDDRMADNGPAAPLLRPKSDGGL</sequence>
<keyword evidence="10" id="KW-1185">Reference proteome</keyword>
<dbReference type="GO" id="GO:0046872">
    <property type="term" value="F:metal ion binding"/>
    <property type="evidence" value="ECO:0007669"/>
    <property type="project" value="UniProtKB-KW"/>
</dbReference>
<evidence type="ECO:0000313" key="9">
    <source>
        <dbReference type="EMBL" id="PRW64375.1"/>
    </source>
</evidence>
<dbReference type="InterPro" id="IPR000551">
    <property type="entry name" value="MerR-type_HTH_dom"/>
</dbReference>
<dbReference type="AlphaFoldDB" id="A0A2T0GZ30"/>
<dbReference type="EMBL" id="PVSR01000004">
    <property type="protein sequence ID" value="PRW64375.1"/>
    <property type="molecule type" value="Genomic_DNA"/>
</dbReference>
<keyword evidence="3" id="KW-0408">Iron</keyword>
<dbReference type="InterPro" id="IPR015358">
    <property type="entry name" value="Tscrpt_reg_MerR_DNA-bd"/>
</dbReference>
<dbReference type="Proteomes" id="UP000239352">
    <property type="component" value="Unassembled WGS sequence"/>
</dbReference>
<dbReference type="InterPro" id="IPR047057">
    <property type="entry name" value="MerR_fam"/>
</dbReference>
<keyword evidence="1" id="KW-0001">2Fe-2S</keyword>
<evidence type="ECO:0000256" key="3">
    <source>
        <dbReference type="ARBA" id="ARBA00023004"/>
    </source>
</evidence>
<evidence type="ECO:0000256" key="1">
    <source>
        <dbReference type="ARBA" id="ARBA00022714"/>
    </source>
</evidence>
<dbReference type="SUPFAM" id="SSF46955">
    <property type="entry name" value="Putative DNA-binding domain"/>
    <property type="match status" value="1"/>
</dbReference>
<dbReference type="SMART" id="SM00422">
    <property type="entry name" value="HTH_MERR"/>
    <property type="match status" value="1"/>
</dbReference>
<dbReference type="NCBIfam" id="TIGR01950">
    <property type="entry name" value="SoxR"/>
    <property type="match status" value="1"/>
</dbReference>
<dbReference type="GO" id="GO:0003700">
    <property type="term" value="F:DNA-binding transcription factor activity"/>
    <property type="evidence" value="ECO:0007669"/>
    <property type="project" value="InterPro"/>
</dbReference>
<dbReference type="STRING" id="1050202.GCA_000384035_02113"/>
<dbReference type="PANTHER" id="PTHR30204:SF0">
    <property type="entry name" value="REDOX-SENSITIVE TRANSCRIPTIONAL ACTIVATOR SOXR"/>
    <property type="match status" value="1"/>
</dbReference>